<dbReference type="Proteomes" id="UP000504638">
    <property type="component" value="Unplaced"/>
</dbReference>
<evidence type="ECO:0000313" key="5">
    <source>
        <dbReference type="EMBL" id="KAF1816456.1"/>
    </source>
</evidence>
<feature type="region of interest" description="Disordered" evidence="3">
    <location>
        <begin position="515"/>
        <end position="534"/>
    </location>
</feature>
<dbReference type="PROSITE" id="PS51253">
    <property type="entry name" value="HTH_CENPB"/>
    <property type="match status" value="1"/>
</dbReference>
<feature type="compositionally biased region" description="Low complexity" evidence="3">
    <location>
        <begin position="112"/>
        <end position="130"/>
    </location>
</feature>
<feature type="region of interest" description="Disordered" evidence="3">
    <location>
        <begin position="351"/>
        <end position="499"/>
    </location>
</feature>
<dbReference type="InterPro" id="IPR009057">
    <property type="entry name" value="Homeodomain-like_sf"/>
</dbReference>
<feature type="region of interest" description="Disordered" evidence="3">
    <location>
        <begin position="259"/>
        <end position="299"/>
    </location>
</feature>
<evidence type="ECO:0000259" key="4">
    <source>
        <dbReference type="PROSITE" id="PS51253"/>
    </source>
</evidence>
<protein>
    <recommendedName>
        <fullName evidence="4">HTH CENPB-type domain-containing protein</fullName>
    </recommendedName>
</protein>
<dbReference type="InterPro" id="IPR006600">
    <property type="entry name" value="HTH_CenpB_DNA-bd_dom"/>
</dbReference>
<dbReference type="Pfam" id="PF04218">
    <property type="entry name" value="CENP-B_N"/>
    <property type="match status" value="1"/>
</dbReference>
<sequence length="622" mass="67089">MDHDHQQHQEPGSTGGYHDGGGNWVDTNGNPYPHSVHQSPVHEYPGFAFAPMPMEPMYTHGMPSTMPPPRPTHQLQPLVMPQQQQWPSMLTSQSTYVPPIYPSTTPAVPVAPASTPISATSTSSRTSTPRKTLTDTDRRRMCLYHEEHPNVKQTEIGAMFGVERSTVSKVLRNKEKYLYQEDGSRSPAKKSKGKSQDLERAVSTWARNQQNKRGMAISDQEIRERFRYFATALGTSEGQAKANSNSWLNKFRAKNNLLGSKSRKGSIAEDSEDQSNPASQSQTPGGISPTTPDPAGTVSPIDLAMAVTKTEEGAGAGKAESPDHFFDFNQAQQNHRPFHSQSNTSLSSVFTDAAPSSFSPGPTSPTSPFFSPESATGQSPFVPTKGRMTSVSGSTTPGSNGFQRPRSQTFPMLGIEPQAFTPSTGPTSDSLTPKYIPSTARDSPMGELSSNPLPSAEEQLEAAATSASEMPPPSMSASSALPPLTTAQHQPVHSPSPVLMPHVQTRLDRMHQSSPITPASVTTAPNSSTESAFSPIQHRAVLNSTPQPAAGSPSQEDARRALEVVMQFFQHQPSGLVEPQEYVTIGKLMEKLKLRRQSFSQPGGVQQLGIGLGVAISEGMRD</sequence>
<evidence type="ECO:0000313" key="7">
    <source>
        <dbReference type="RefSeq" id="XP_033538087.1"/>
    </source>
</evidence>
<dbReference type="RefSeq" id="XP_033538087.1">
    <property type="nucleotide sequence ID" value="XM_033677901.1"/>
</dbReference>
<reference evidence="7" key="3">
    <citation type="submission" date="2025-04" db="UniProtKB">
        <authorList>
            <consortium name="RefSeq"/>
        </authorList>
    </citation>
    <scope>IDENTIFICATION</scope>
    <source>
        <strain evidence="7">CBS 781.70</strain>
    </source>
</reference>
<dbReference type="SMART" id="SM00674">
    <property type="entry name" value="CENPB"/>
    <property type="match status" value="1"/>
</dbReference>
<keyword evidence="2" id="KW-0539">Nucleus</keyword>
<dbReference type="EMBL" id="ML975150">
    <property type="protein sequence ID" value="KAF1816456.1"/>
    <property type="molecule type" value="Genomic_DNA"/>
</dbReference>
<evidence type="ECO:0000256" key="3">
    <source>
        <dbReference type="SAM" id="MobiDB-lite"/>
    </source>
</evidence>
<feature type="domain" description="HTH CENPB-type" evidence="4">
    <location>
        <begin position="186"/>
        <end position="261"/>
    </location>
</feature>
<organism evidence="5">
    <name type="scientific">Eremomyces bilateralis CBS 781.70</name>
    <dbReference type="NCBI Taxonomy" id="1392243"/>
    <lineage>
        <taxon>Eukaryota</taxon>
        <taxon>Fungi</taxon>
        <taxon>Dikarya</taxon>
        <taxon>Ascomycota</taxon>
        <taxon>Pezizomycotina</taxon>
        <taxon>Dothideomycetes</taxon>
        <taxon>Dothideomycetes incertae sedis</taxon>
        <taxon>Eremomycetales</taxon>
        <taxon>Eremomycetaceae</taxon>
        <taxon>Eremomyces</taxon>
    </lineage>
</organism>
<feature type="compositionally biased region" description="Polar residues" evidence="3">
    <location>
        <begin position="377"/>
        <end position="410"/>
    </location>
</feature>
<feature type="compositionally biased region" description="Low complexity" evidence="3">
    <location>
        <begin position="461"/>
        <end position="485"/>
    </location>
</feature>
<dbReference type="Pfam" id="PF03221">
    <property type="entry name" value="HTH_Tnp_Tc5"/>
    <property type="match status" value="1"/>
</dbReference>
<name>A0A6G1GEW0_9PEZI</name>
<reference evidence="7" key="2">
    <citation type="submission" date="2020-04" db="EMBL/GenBank/DDBJ databases">
        <authorList>
            <consortium name="NCBI Genome Project"/>
        </authorList>
    </citation>
    <scope>NUCLEOTIDE SEQUENCE</scope>
    <source>
        <strain evidence="7">CBS 781.70</strain>
    </source>
</reference>
<feature type="compositionally biased region" description="Gly residues" evidence="3">
    <location>
        <begin position="13"/>
        <end position="23"/>
    </location>
</feature>
<feature type="compositionally biased region" description="Low complexity" evidence="3">
    <location>
        <begin position="353"/>
        <end position="376"/>
    </location>
</feature>
<dbReference type="OrthoDB" id="9909311at2759"/>
<dbReference type="Gene3D" id="1.10.10.60">
    <property type="entry name" value="Homeodomain-like"/>
    <property type="match status" value="2"/>
</dbReference>
<evidence type="ECO:0000256" key="2">
    <source>
        <dbReference type="ARBA" id="ARBA00023242"/>
    </source>
</evidence>
<reference evidence="5 7" key="1">
    <citation type="submission" date="2020-01" db="EMBL/GenBank/DDBJ databases">
        <authorList>
            <consortium name="DOE Joint Genome Institute"/>
            <person name="Haridas S."/>
            <person name="Albert R."/>
            <person name="Binder M."/>
            <person name="Bloem J."/>
            <person name="Labutti K."/>
            <person name="Salamov A."/>
            <person name="Andreopoulos B."/>
            <person name="Baker S.E."/>
            <person name="Barry K."/>
            <person name="Bills G."/>
            <person name="Bluhm B.H."/>
            <person name="Cannon C."/>
            <person name="Castanera R."/>
            <person name="Culley D.E."/>
            <person name="Daum C."/>
            <person name="Ezra D."/>
            <person name="Gonzalez J.B."/>
            <person name="Henrissat B."/>
            <person name="Kuo A."/>
            <person name="Liang C."/>
            <person name="Lipzen A."/>
            <person name="Lutzoni F."/>
            <person name="Magnuson J."/>
            <person name="Mondo S."/>
            <person name="Nolan M."/>
            <person name="Ohm R."/>
            <person name="Pangilinan J."/>
            <person name="Park H.-J."/>
            <person name="Ramirez L."/>
            <person name="Alfaro M."/>
            <person name="Sun H."/>
            <person name="Tritt A."/>
            <person name="Yoshinaga Y."/>
            <person name="Zwiers L.-H."/>
            <person name="Turgeon B.G."/>
            <person name="Goodwin S.B."/>
            <person name="Spatafora J.W."/>
            <person name="Crous P.W."/>
            <person name="Grigoriev I.V."/>
        </authorList>
    </citation>
    <scope>NUCLEOTIDE SEQUENCE</scope>
    <source>
        <strain evidence="5 7">CBS 781.70</strain>
    </source>
</reference>
<dbReference type="GeneID" id="54418471"/>
<keyword evidence="1" id="KW-0238">DNA-binding</keyword>
<feature type="region of interest" description="Disordered" evidence="3">
    <location>
        <begin position="112"/>
        <end position="133"/>
    </location>
</feature>
<gene>
    <name evidence="5 7" type="ORF">P152DRAFT_446107</name>
</gene>
<proteinExistence type="predicted"/>
<dbReference type="InterPro" id="IPR007889">
    <property type="entry name" value="HTH_Psq"/>
</dbReference>
<accession>A0A6G1GEW0</accession>
<evidence type="ECO:0000256" key="1">
    <source>
        <dbReference type="ARBA" id="ARBA00023125"/>
    </source>
</evidence>
<evidence type="ECO:0000313" key="6">
    <source>
        <dbReference type="Proteomes" id="UP000504638"/>
    </source>
</evidence>
<dbReference type="SUPFAM" id="SSF46689">
    <property type="entry name" value="Homeodomain-like"/>
    <property type="match status" value="2"/>
</dbReference>
<feature type="compositionally biased region" description="Polar residues" evidence="3">
    <location>
        <begin position="420"/>
        <end position="431"/>
    </location>
</feature>
<feature type="compositionally biased region" description="Polar residues" evidence="3">
    <location>
        <begin position="274"/>
        <end position="290"/>
    </location>
</feature>
<feature type="region of interest" description="Disordered" evidence="3">
    <location>
        <begin position="178"/>
        <end position="218"/>
    </location>
</feature>
<dbReference type="GO" id="GO:0003677">
    <property type="term" value="F:DNA binding"/>
    <property type="evidence" value="ECO:0007669"/>
    <property type="project" value="UniProtKB-KW"/>
</dbReference>
<keyword evidence="6" id="KW-1185">Reference proteome</keyword>
<feature type="region of interest" description="Disordered" evidence="3">
    <location>
        <begin position="1"/>
        <end position="32"/>
    </location>
</feature>
<dbReference type="AlphaFoldDB" id="A0A6G1GEW0"/>